<evidence type="ECO:0000256" key="1">
    <source>
        <dbReference type="SAM" id="SignalP"/>
    </source>
</evidence>
<name>A0ABZ2R2H9_9MICC</name>
<sequence length="177" mass="18280">MKTSSITRGLALSALVAGSFAAPAQQALADDPIFVPAGQGCADFSIQLSSTGGNLHEKEFYDAEGNVVRTITAGKGFLLTYTNMGPDPDPEDAVAGESITFRTDGSVTEIVTNPDGTLTYTATGHNALIMFPTDVPAGPTTTQYVGRIVFNVDPATGVFTLVSTSGRAVDVCAELAD</sequence>
<protein>
    <submittedName>
        <fullName evidence="2">Uncharacterized protein</fullName>
    </submittedName>
</protein>
<organism evidence="2 3">
    <name type="scientific">Pseudarthrobacter quantipunctorum</name>
    <dbReference type="NCBI Taxonomy" id="3128980"/>
    <lineage>
        <taxon>Bacteria</taxon>
        <taxon>Bacillati</taxon>
        <taxon>Actinomycetota</taxon>
        <taxon>Actinomycetes</taxon>
        <taxon>Micrococcales</taxon>
        <taxon>Micrococcaceae</taxon>
        <taxon>Pseudarthrobacter</taxon>
    </lineage>
</organism>
<accession>A0ABZ2R2H9</accession>
<proteinExistence type="predicted"/>
<feature type="signal peptide" evidence="1">
    <location>
        <begin position="1"/>
        <end position="29"/>
    </location>
</feature>
<feature type="chain" id="PRO_5047432250" evidence="1">
    <location>
        <begin position="30"/>
        <end position="177"/>
    </location>
</feature>
<keyword evidence="3" id="KW-1185">Reference proteome</keyword>
<keyword evidence="1" id="KW-0732">Signal</keyword>
<evidence type="ECO:0000313" key="2">
    <source>
        <dbReference type="EMBL" id="WXK92079.1"/>
    </source>
</evidence>
<dbReference type="EMBL" id="CP148033">
    <property type="protein sequence ID" value="WXK92079.1"/>
    <property type="molecule type" value="Genomic_DNA"/>
</dbReference>
<evidence type="ECO:0000313" key="3">
    <source>
        <dbReference type="Proteomes" id="UP001623384"/>
    </source>
</evidence>
<dbReference type="Proteomes" id="UP001623384">
    <property type="component" value="Chromosome"/>
</dbReference>
<dbReference type="RefSeq" id="WP_406633489.1">
    <property type="nucleotide sequence ID" value="NZ_CP148033.1"/>
</dbReference>
<gene>
    <name evidence="2" type="ORF">WHH00_13445</name>
</gene>
<reference evidence="2 3" key="1">
    <citation type="submission" date="2024-03" db="EMBL/GenBank/DDBJ databases">
        <title>Rhodococcus navarretei sp. nov. and Pseudarthrobacter quantumdoti sp. nov., two new species with the ability to biosynthesize Quantum Dots isolated from soil samples at Union Glacier, Antarctica.</title>
        <authorList>
            <person name="Vargas M."/>
        </authorList>
    </citation>
    <scope>NUCLEOTIDE SEQUENCE [LARGE SCALE GENOMIC DNA]</scope>
    <source>
        <strain evidence="2 3">RC-2-3</strain>
    </source>
</reference>